<accession>A0AA49GJZ9</accession>
<evidence type="ECO:0000313" key="1">
    <source>
        <dbReference type="EMBL" id="WKN35134.1"/>
    </source>
</evidence>
<organism evidence="1">
    <name type="scientific">Roseihalotalea indica</name>
    <dbReference type="NCBI Taxonomy" id="2867963"/>
    <lineage>
        <taxon>Bacteria</taxon>
        <taxon>Pseudomonadati</taxon>
        <taxon>Bacteroidota</taxon>
        <taxon>Cytophagia</taxon>
        <taxon>Cytophagales</taxon>
        <taxon>Catalimonadaceae</taxon>
        <taxon>Roseihalotalea</taxon>
    </lineage>
</organism>
<reference evidence="1" key="2">
    <citation type="journal article" date="2024" name="Antonie Van Leeuwenhoek">
        <title>Roseihalotalea indica gen. nov., sp. nov., a halophilic Bacteroidetes from mesopelagic Southwest Indian Ocean with higher carbohydrate metabolic potential.</title>
        <authorList>
            <person name="Chen B."/>
            <person name="Zhang M."/>
            <person name="Lin D."/>
            <person name="Ye J."/>
            <person name="Tang K."/>
        </authorList>
    </citation>
    <scope>NUCLEOTIDE SEQUENCE</scope>
    <source>
        <strain evidence="1">TK19036</strain>
    </source>
</reference>
<protein>
    <submittedName>
        <fullName evidence="1">Uncharacterized protein</fullName>
    </submittedName>
</protein>
<gene>
    <name evidence="1" type="ORF">K4G66_22415</name>
</gene>
<dbReference type="EMBL" id="CP120682">
    <property type="protein sequence ID" value="WKN35134.1"/>
    <property type="molecule type" value="Genomic_DNA"/>
</dbReference>
<sequence length="304" mass="32882">MPHVNLAVSEAAFGKLVEKLTENISFSKTDGGDFGPFTASYSAGVRFEGGSIDLKDSPDEVVINELDVIYDPLSLTIGIDIPEVCVGGFCIIPNPFGGCILRAPRICLFEGDPDASFTLDLGGLIESEISGGFNVAARYFNNPDHAGLNDHEAHVQDKANEWQFYLEPRWLDLDIIDISDTVGNVLDSIIDALVDDLLGGLPGWAKDAIRFVLGGLADLIRGLLDIADDVDEWLSDLLGVSLGLFDFVLTFIADRLANKNPVFKFEDPYPMLPPSNGLIPVLIPIRNVAPDVTDVEFVMTADVG</sequence>
<dbReference type="AlphaFoldDB" id="A0AA49GJZ9"/>
<proteinExistence type="predicted"/>
<reference evidence="1" key="1">
    <citation type="journal article" date="2023" name="Comput. Struct. Biotechnol. J.">
        <title>Discovery of a novel marine Bacteroidetes with a rich repertoire of carbohydrate-active enzymes.</title>
        <authorList>
            <person name="Chen B."/>
            <person name="Liu G."/>
            <person name="Chen Q."/>
            <person name="Wang H."/>
            <person name="Liu L."/>
            <person name="Tang K."/>
        </authorList>
    </citation>
    <scope>NUCLEOTIDE SEQUENCE</scope>
    <source>
        <strain evidence="1">TK19036</strain>
    </source>
</reference>
<name>A0AA49GJZ9_9BACT</name>